<dbReference type="Proteomes" id="UP000265520">
    <property type="component" value="Unassembled WGS sequence"/>
</dbReference>
<accession>A0A392SM24</accession>
<dbReference type="EMBL" id="LXQA010393456">
    <property type="protein sequence ID" value="MCI48926.1"/>
    <property type="molecule type" value="Genomic_DNA"/>
</dbReference>
<feature type="non-terminal residue" evidence="1">
    <location>
        <position position="38"/>
    </location>
</feature>
<organism evidence="1 2">
    <name type="scientific">Trifolium medium</name>
    <dbReference type="NCBI Taxonomy" id="97028"/>
    <lineage>
        <taxon>Eukaryota</taxon>
        <taxon>Viridiplantae</taxon>
        <taxon>Streptophyta</taxon>
        <taxon>Embryophyta</taxon>
        <taxon>Tracheophyta</taxon>
        <taxon>Spermatophyta</taxon>
        <taxon>Magnoliopsida</taxon>
        <taxon>eudicotyledons</taxon>
        <taxon>Gunneridae</taxon>
        <taxon>Pentapetalae</taxon>
        <taxon>rosids</taxon>
        <taxon>fabids</taxon>
        <taxon>Fabales</taxon>
        <taxon>Fabaceae</taxon>
        <taxon>Papilionoideae</taxon>
        <taxon>50 kb inversion clade</taxon>
        <taxon>NPAAA clade</taxon>
        <taxon>Hologalegina</taxon>
        <taxon>IRL clade</taxon>
        <taxon>Trifolieae</taxon>
        <taxon>Trifolium</taxon>
    </lineage>
</organism>
<protein>
    <submittedName>
        <fullName evidence="1">Uncharacterized protein</fullName>
    </submittedName>
</protein>
<evidence type="ECO:0000313" key="1">
    <source>
        <dbReference type="EMBL" id="MCI48926.1"/>
    </source>
</evidence>
<proteinExistence type="predicted"/>
<evidence type="ECO:0000313" key="2">
    <source>
        <dbReference type="Proteomes" id="UP000265520"/>
    </source>
</evidence>
<keyword evidence="2" id="KW-1185">Reference proteome</keyword>
<sequence>MSSGKKWKTTQGQALLGRPAHNYEVPILELSGDWQPHD</sequence>
<dbReference type="AlphaFoldDB" id="A0A392SM24"/>
<reference evidence="1 2" key="1">
    <citation type="journal article" date="2018" name="Front. Plant Sci.">
        <title>Red Clover (Trifolium pratense) and Zigzag Clover (T. medium) - A Picture of Genomic Similarities and Differences.</title>
        <authorList>
            <person name="Dluhosova J."/>
            <person name="Istvanek J."/>
            <person name="Nedelnik J."/>
            <person name="Repkova J."/>
        </authorList>
    </citation>
    <scope>NUCLEOTIDE SEQUENCE [LARGE SCALE GENOMIC DNA]</scope>
    <source>
        <strain evidence="2">cv. 10/8</strain>
        <tissue evidence="1">Leaf</tissue>
    </source>
</reference>
<name>A0A392SM24_9FABA</name>
<comment type="caution">
    <text evidence="1">The sequence shown here is derived from an EMBL/GenBank/DDBJ whole genome shotgun (WGS) entry which is preliminary data.</text>
</comment>